<organism evidence="1 2">
    <name type="scientific">Paraburkholderia fungorum</name>
    <dbReference type="NCBI Taxonomy" id="134537"/>
    <lineage>
        <taxon>Bacteria</taxon>
        <taxon>Pseudomonadati</taxon>
        <taxon>Pseudomonadota</taxon>
        <taxon>Betaproteobacteria</taxon>
        <taxon>Burkholderiales</taxon>
        <taxon>Burkholderiaceae</taxon>
        <taxon>Paraburkholderia</taxon>
    </lineage>
</organism>
<evidence type="ECO:0000313" key="1">
    <source>
        <dbReference type="EMBL" id="AJZ56614.1"/>
    </source>
</evidence>
<name>A0AAU8SUK0_9BURK</name>
<gene>
    <name evidence="1" type="ORF">OI25_7499</name>
</gene>
<dbReference type="EMBL" id="CP010025">
    <property type="protein sequence ID" value="AJZ56614.1"/>
    <property type="molecule type" value="Genomic_DNA"/>
</dbReference>
<sequence>MTACTATGVSCAYADEKSCHENFAPTSLYFDYNRQPYHACQQRRANEPGEKGETPCLVAARQLHQIAEDPTDAGYTPIYS</sequence>
<dbReference type="AlphaFoldDB" id="A0AAU8SUK0"/>
<evidence type="ECO:0000313" key="2">
    <source>
        <dbReference type="Proteomes" id="UP000032614"/>
    </source>
</evidence>
<dbReference type="KEGG" id="bfn:OI25_7499"/>
<reference evidence="1 2" key="1">
    <citation type="journal article" date="2015" name="Genome Announc.">
        <title>Complete genome sequences for 59 burkholderia isolates, both pathogenic and near neighbor.</title>
        <authorList>
            <person name="Johnson S.L."/>
            <person name="Bishop-Lilly K.A."/>
            <person name="Ladner J.T."/>
            <person name="Daligault H.E."/>
            <person name="Davenport K.W."/>
            <person name="Jaissle J."/>
            <person name="Frey K.G."/>
            <person name="Koroleva G.I."/>
            <person name="Bruce D.C."/>
            <person name="Coyne S.R."/>
            <person name="Broomall S.M."/>
            <person name="Li P.E."/>
            <person name="Teshima H."/>
            <person name="Gibbons H.S."/>
            <person name="Palacios G.F."/>
            <person name="Rosenzweig C.N."/>
            <person name="Redden C.L."/>
            <person name="Xu Y."/>
            <person name="Minogue T.D."/>
            <person name="Chain P.S."/>
        </authorList>
    </citation>
    <scope>NUCLEOTIDE SEQUENCE [LARGE SCALE GENOMIC DNA]</scope>
    <source>
        <strain evidence="1 2">ATCC BAA-463</strain>
    </source>
</reference>
<protein>
    <submittedName>
        <fullName evidence="1">Uncharacterized protein</fullName>
    </submittedName>
</protein>
<dbReference type="Proteomes" id="UP000032614">
    <property type="component" value="Chromosome 3"/>
</dbReference>
<accession>A0AAU8SUK0</accession>
<proteinExistence type="predicted"/>